<dbReference type="Gene3D" id="3.30.420.10">
    <property type="entry name" value="Ribonuclease H-like superfamily/Ribonuclease H"/>
    <property type="match status" value="1"/>
</dbReference>
<evidence type="ECO:0000313" key="3">
    <source>
        <dbReference type="EMBL" id="KAJ8888192.1"/>
    </source>
</evidence>
<dbReference type="PANTHER" id="PTHR47326">
    <property type="entry name" value="TRANSPOSABLE ELEMENT TC3 TRANSPOSASE-LIKE PROTEIN"/>
    <property type="match status" value="1"/>
</dbReference>
<keyword evidence="1" id="KW-0175">Coiled coil</keyword>
<feature type="region of interest" description="Disordered" evidence="2">
    <location>
        <begin position="401"/>
        <end position="459"/>
    </location>
</feature>
<dbReference type="EMBL" id="JARBHB010000003">
    <property type="protein sequence ID" value="KAJ8888192.1"/>
    <property type="molecule type" value="Genomic_DNA"/>
</dbReference>
<dbReference type="PANTHER" id="PTHR47326:SF1">
    <property type="entry name" value="HTH PSQ-TYPE DOMAIN-CONTAINING PROTEIN"/>
    <property type="match status" value="1"/>
</dbReference>
<comment type="caution">
    <text evidence="3">The sequence shown here is derived from an EMBL/GenBank/DDBJ whole genome shotgun (WGS) entry which is preliminary data.</text>
</comment>
<feature type="region of interest" description="Disordered" evidence="2">
    <location>
        <begin position="346"/>
        <end position="384"/>
    </location>
</feature>
<dbReference type="Proteomes" id="UP001159363">
    <property type="component" value="Chromosome 3"/>
</dbReference>
<accession>A0ABQ9HUX3</accession>
<evidence type="ECO:0000313" key="4">
    <source>
        <dbReference type="Proteomes" id="UP001159363"/>
    </source>
</evidence>
<organism evidence="3 4">
    <name type="scientific">Dryococelus australis</name>
    <dbReference type="NCBI Taxonomy" id="614101"/>
    <lineage>
        <taxon>Eukaryota</taxon>
        <taxon>Metazoa</taxon>
        <taxon>Ecdysozoa</taxon>
        <taxon>Arthropoda</taxon>
        <taxon>Hexapoda</taxon>
        <taxon>Insecta</taxon>
        <taxon>Pterygota</taxon>
        <taxon>Neoptera</taxon>
        <taxon>Polyneoptera</taxon>
        <taxon>Phasmatodea</taxon>
        <taxon>Verophasmatodea</taxon>
        <taxon>Anareolatae</taxon>
        <taxon>Phasmatidae</taxon>
        <taxon>Eurycanthinae</taxon>
        <taxon>Dryococelus</taxon>
    </lineage>
</organism>
<keyword evidence="4" id="KW-1185">Reference proteome</keyword>
<protein>
    <submittedName>
        <fullName evidence="3">Uncharacterized protein</fullName>
    </submittedName>
</protein>
<reference evidence="3 4" key="1">
    <citation type="submission" date="2023-02" db="EMBL/GenBank/DDBJ databases">
        <title>LHISI_Scaffold_Assembly.</title>
        <authorList>
            <person name="Stuart O.P."/>
            <person name="Cleave R."/>
            <person name="Magrath M.J.L."/>
            <person name="Mikheyev A.S."/>
        </authorList>
    </citation>
    <scope>NUCLEOTIDE SEQUENCE [LARGE SCALE GENOMIC DNA]</scope>
    <source>
        <strain evidence="3">Daus_M_001</strain>
        <tissue evidence="3">Leg muscle</tissue>
    </source>
</reference>
<name>A0ABQ9HUX3_9NEOP</name>
<gene>
    <name evidence="3" type="ORF">PR048_007679</name>
</gene>
<sequence length="607" mass="68612">MQQDIAPPHFHLALREHLNTLLPEDRSFVRVSMTQWPPRSPDLTPCDLSLWGHLKDKVFVPSLPQTLPQLRQRITTAVESITTDTLHKEFLSVDTTYKPDLPGAHSPPPHHQPTMDLTEDAVKTATVTECESKENELKLRLQKLQGQLERAQRGEPFEDELPCEAELRLERQRLLCLLKKAEISRQQHPKTWKIRDSIDQLADEKYKREVDIAHLNREHEVMRCRGSACYDYEDTTLSLSDFLRKNIHLTSSKIIPQAAMDRLTKQVEGMVVKMLVLSEHVYLYKKFRSCPEILVPVDVKNSRLENVILSEYAQAKSRVEFLTDQYRKTAKDLRLAEEAVRSMGMVAGKDPPHVRKVAAKGGPSRRTPVSQPAPRKRDPQPLPPPAILAIVEEEFAELMRSAAKETAPSADVSARMRTPTRGDAVVRGPPTKEPADSERKATGQAEGQSPFRRPFRQLKQSKCPDSFETVYYVGAGSEGRPGSLVSGRNAFSFPTLHGDYWLLLRAPTRMYSSEQTPAYLATLRHAPVIRSTVHTFVDAVEPTCLHQESEPTNLLNVTVINLGMKEQGKWEIPEKTRRPAASSGTIPTREWPGRGLNPFCLGGRREV</sequence>
<proteinExistence type="predicted"/>
<evidence type="ECO:0000256" key="2">
    <source>
        <dbReference type="SAM" id="MobiDB-lite"/>
    </source>
</evidence>
<dbReference type="InterPro" id="IPR036397">
    <property type="entry name" value="RNaseH_sf"/>
</dbReference>
<evidence type="ECO:0000256" key="1">
    <source>
        <dbReference type="SAM" id="Coils"/>
    </source>
</evidence>
<feature type="coiled-coil region" evidence="1">
    <location>
        <begin position="127"/>
        <end position="154"/>
    </location>
</feature>